<accession>A0A6M1LUQ1</accession>
<dbReference type="PANTHER" id="PTHR24221:SF654">
    <property type="entry name" value="ATP-BINDING CASSETTE SUB-FAMILY B MEMBER 6"/>
    <property type="match status" value="1"/>
</dbReference>
<dbReference type="GO" id="GO:0016887">
    <property type="term" value="F:ATP hydrolysis activity"/>
    <property type="evidence" value="ECO:0007669"/>
    <property type="project" value="InterPro"/>
</dbReference>
<feature type="domain" description="ABC transporter" evidence="8">
    <location>
        <begin position="333"/>
        <end position="568"/>
    </location>
</feature>
<evidence type="ECO:0000256" key="7">
    <source>
        <dbReference type="SAM" id="Phobius"/>
    </source>
</evidence>
<sequence>MLAAGRWRFLLVTALGLLAAMAEGVGILLLLPLLDALGLARPDAAAPLRMIGEALGLRAALLLYVILVMLAAGVIWARAVAGAELVQRYTNTVRSALHAAILGADPAFLAARSRAGLLHALVAETSRCGVAADAVLRIAAALAQVAAMLVAALLVSPGATVGIVLLAALAVIPLRALRRQVQAAGERLRHAQARLHAEASEGLAGLRTIKAFGAERDAGLALASASEAQRAAQAAQTRAASTHRAVGRILAACSAILVVLWGVEGLGIGVAELVVLGAVFARLGSSAARLWEAASQVDLILPIHGHLMATLHDLRASAEPLGSPAPPAPGRAITVSGVTLRHDGTRRPALAGATLSIPAGRMTALVGPSGGGKTSVAELVAGLTTPTDGSLLVDGVALPPEARRAWRTRIGYLPQDGFLFATTIRLNILLADPSAAEDALWAALREAGAERFVRALPQGIDTPLGEGGAGLSGGERARIALARALLRDTSILVLDEPTAALDPVAEQEVMEVLLHLVGRKTVLVTTHRAGVARHASHVVVLAQGRVLAEGAWDDVAKLAAPGWDLAVAGCVSGDGAGAT</sequence>
<keyword evidence="5 7" id="KW-1133">Transmembrane helix</keyword>
<proteinExistence type="predicted"/>
<feature type="domain" description="ABC transmembrane type-1" evidence="9">
    <location>
        <begin position="10"/>
        <end position="263"/>
    </location>
</feature>
<dbReference type="GO" id="GO:0005524">
    <property type="term" value="F:ATP binding"/>
    <property type="evidence" value="ECO:0007669"/>
    <property type="project" value="UniProtKB-KW"/>
</dbReference>
<keyword evidence="11" id="KW-1185">Reference proteome</keyword>
<evidence type="ECO:0000313" key="11">
    <source>
        <dbReference type="Proteomes" id="UP000475385"/>
    </source>
</evidence>
<evidence type="ECO:0000313" key="10">
    <source>
        <dbReference type="EMBL" id="NGM24215.1"/>
    </source>
</evidence>
<dbReference type="Gene3D" id="1.20.1560.10">
    <property type="entry name" value="ABC transporter type 1, transmembrane domain"/>
    <property type="match status" value="1"/>
</dbReference>
<evidence type="ECO:0000256" key="3">
    <source>
        <dbReference type="ARBA" id="ARBA00022741"/>
    </source>
</evidence>
<dbReference type="Pfam" id="PF00664">
    <property type="entry name" value="ABC_membrane"/>
    <property type="match status" value="1"/>
</dbReference>
<comment type="caution">
    <text evidence="10">The sequence shown here is derived from an EMBL/GenBank/DDBJ whole genome shotgun (WGS) entry which is preliminary data.</text>
</comment>
<feature type="transmembrane region" description="Helical" evidence="7">
    <location>
        <begin position="159"/>
        <end position="177"/>
    </location>
</feature>
<evidence type="ECO:0000259" key="9">
    <source>
        <dbReference type="PROSITE" id="PS50929"/>
    </source>
</evidence>
<dbReference type="GO" id="GO:0005886">
    <property type="term" value="C:plasma membrane"/>
    <property type="evidence" value="ECO:0007669"/>
    <property type="project" value="UniProtKB-SubCell"/>
</dbReference>
<dbReference type="InterPro" id="IPR003439">
    <property type="entry name" value="ABC_transporter-like_ATP-bd"/>
</dbReference>
<evidence type="ECO:0000256" key="2">
    <source>
        <dbReference type="ARBA" id="ARBA00022692"/>
    </source>
</evidence>
<dbReference type="InterPro" id="IPR027417">
    <property type="entry name" value="P-loop_NTPase"/>
</dbReference>
<evidence type="ECO:0000256" key="1">
    <source>
        <dbReference type="ARBA" id="ARBA00004651"/>
    </source>
</evidence>
<comment type="subcellular location">
    <subcellularLocation>
        <location evidence="1">Cell membrane</location>
        <topology evidence="1">Multi-pass membrane protein</topology>
    </subcellularLocation>
</comment>
<evidence type="ECO:0000259" key="8">
    <source>
        <dbReference type="PROSITE" id="PS50893"/>
    </source>
</evidence>
<dbReference type="InterPro" id="IPR011527">
    <property type="entry name" value="ABC1_TM_dom"/>
</dbReference>
<dbReference type="PROSITE" id="PS50893">
    <property type="entry name" value="ABC_TRANSPORTER_2"/>
    <property type="match status" value="1"/>
</dbReference>
<dbReference type="PROSITE" id="PS50929">
    <property type="entry name" value="ABC_TM1F"/>
    <property type="match status" value="1"/>
</dbReference>
<keyword evidence="4 10" id="KW-0067">ATP-binding</keyword>
<dbReference type="InterPro" id="IPR039421">
    <property type="entry name" value="Type_1_exporter"/>
</dbReference>
<dbReference type="AlphaFoldDB" id="A0A6M1LUQ1"/>
<dbReference type="PROSITE" id="PS00211">
    <property type="entry name" value="ABC_TRANSPORTER_1"/>
    <property type="match status" value="1"/>
</dbReference>
<dbReference type="SMART" id="SM00382">
    <property type="entry name" value="AAA"/>
    <property type="match status" value="1"/>
</dbReference>
<dbReference type="PANTHER" id="PTHR24221">
    <property type="entry name" value="ATP-BINDING CASSETTE SUB-FAMILY B"/>
    <property type="match status" value="1"/>
</dbReference>
<feature type="transmembrane region" description="Helical" evidence="7">
    <location>
        <begin position="245"/>
        <end position="263"/>
    </location>
</feature>
<keyword evidence="3" id="KW-0547">Nucleotide-binding</keyword>
<reference evidence="10 11" key="2">
    <citation type="submission" date="2020-03" db="EMBL/GenBank/DDBJ databases">
        <title>Roseomonas stagni sp. nov., isolated from pond water in Japan.</title>
        <authorList>
            <person name="Furuhata K."/>
            <person name="Miyamoto H."/>
            <person name="Goto K."/>
        </authorList>
    </citation>
    <scope>NUCLEOTIDE SEQUENCE [LARGE SCALE GENOMIC DNA]</scope>
    <source>
        <strain evidence="10 11">PeD5</strain>
    </source>
</reference>
<dbReference type="InterPro" id="IPR003593">
    <property type="entry name" value="AAA+_ATPase"/>
</dbReference>
<dbReference type="SUPFAM" id="SSF52540">
    <property type="entry name" value="P-loop containing nucleoside triphosphate hydrolases"/>
    <property type="match status" value="1"/>
</dbReference>
<protein>
    <submittedName>
        <fullName evidence="10">ABC transporter ATP-binding protein</fullName>
    </submittedName>
</protein>
<dbReference type="CDD" id="cd03228">
    <property type="entry name" value="ABCC_MRP_Like"/>
    <property type="match status" value="1"/>
</dbReference>
<dbReference type="InterPro" id="IPR017871">
    <property type="entry name" value="ABC_transporter-like_CS"/>
</dbReference>
<dbReference type="InterPro" id="IPR036640">
    <property type="entry name" value="ABC1_TM_sf"/>
</dbReference>
<organism evidence="10 11">
    <name type="scientific">Falsiroseomonas algicola</name>
    <dbReference type="NCBI Taxonomy" id="2716930"/>
    <lineage>
        <taxon>Bacteria</taxon>
        <taxon>Pseudomonadati</taxon>
        <taxon>Pseudomonadota</taxon>
        <taxon>Alphaproteobacteria</taxon>
        <taxon>Acetobacterales</taxon>
        <taxon>Roseomonadaceae</taxon>
        <taxon>Falsiroseomonas</taxon>
    </lineage>
</organism>
<evidence type="ECO:0000256" key="6">
    <source>
        <dbReference type="ARBA" id="ARBA00023136"/>
    </source>
</evidence>
<dbReference type="Proteomes" id="UP000475385">
    <property type="component" value="Unassembled WGS sequence"/>
</dbReference>
<gene>
    <name evidence="10" type="ORF">G3576_29770</name>
</gene>
<dbReference type="Pfam" id="PF00005">
    <property type="entry name" value="ABC_tran"/>
    <property type="match status" value="1"/>
</dbReference>
<feature type="transmembrane region" description="Helical" evidence="7">
    <location>
        <begin position="59"/>
        <end position="81"/>
    </location>
</feature>
<feature type="transmembrane region" description="Helical" evidence="7">
    <location>
        <begin position="134"/>
        <end position="153"/>
    </location>
</feature>
<evidence type="ECO:0000256" key="5">
    <source>
        <dbReference type="ARBA" id="ARBA00022989"/>
    </source>
</evidence>
<dbReference type="SUPFAM" id="SSF90123">
    <property type="entry name" value="ABC transporter transmembrane region"/>
    <property type="match status" value="1"/>
</dbReference>
<evidence type="ECO:0000256" key="4">
    <source>
        <dbReference type="ARBA" id="ARBA00022840"/>
    </source>
</evidence>
<dbReference type="RefSeq" id="WP_164698128.1">
    <property type="nucleotide sequence ID" value="NZ_JAAIKB010000027.1"/>
</dbReference>
<dbReference type="GO" id="GO:0140359">
    <property type="term" value="F:ABC-type transporter activity"/>
    <property type="evidence" value="ECO:0007669"/>
    <property type="project" value="InterPro"/>
</dbReference>
<keyword evidence="6 7" id="KW-0472">Membrane</keyword>
<reference evidence="10 11" key="1">
    <citation type="submission" date="2020-02" db="EMBL/GenBank/DDBJ databases">
        <authorList>
            <person name="Kim H.M."/>
            <person name="Jeon C.O."/>
        </authorList>
    </citation>
    <scope>NUCLEOTIDE SEQUENCE [LARGE SCALE GENOMIC DNA]</scope>
    <source>
        <strain evidence="10 11">PeD5</strain>
    </source>
</reference>
<dbReference type="EMBL" id="JAAIKB010000027">
    <property type="protein sequence ID" value="NGM24215.1"/>
    <property type="molecule type" value="Genomic_DNA"/>
</dbReference>
<dbReference type="Gene3D" id="3.40.50.300">
    <property type="entry name" value="P-loop containing nucleotide triphosphate hydrolases"/>
    <property type="match status" value="1"/>
</dbReference>
<name>A0A6M1LUQ1_9PROT</name>
<keyword evidence="2 7" id="KW-0812">Transmembrane</keyword>